<dbReference type="AlphaFoldDB" id="A0AAE0L3H5"/>
<dbReference type="GO" id="GO:0004383">
    <property type="term" value="F:guanylate cyclase activity"/>
    <property type="evidence" value="ECO:0007669"/>
    <property type="project" value="TreeGrafter"/>
</dbReference>
<accession>A0AAE0L3H5</accession>
<evidence type="ECO:0000313" key="3">
    <source>
        <dbReference type="Proteomes" id="UP001190700"/>
    </source>
</evidence>
<dbReference type="GO" id="GO:0019934">
    <property type="term" value="P:cGMP-mediated signaling"/>
    <property type="evidence" value="ECO:0007669"/>
    <property type="project" value="TreeGrafter"/>
</dbReference>
<proteinExistence type="predicted"/>
<dbReference type="PANTHER" id="PTHR45655:SF13">
    <property type="entry name" value="SOLUBLE GUANYLATE CYCLASE GCY-32-RELATED"/>
    <property type="match status" value="1"/>
</dbReference>
<dbReference type="Pfam" id="PF00211">
    <property type="entry name" value="Guanylate_cyc"/>
    <property type="match status" value="1"/>
</dbReference>
<dbReference type="SUPFAM" id="SSF55073">
    <property type="entry name" value="Nucleotide cyclase"/>
    <property type="match status" value="1"/>
</dbReference>
<dbReference type="CDD" id="cd07302">
    <property type="entry name" value="CHD"/>
    <property type="match status" value="1"/>
</dbReference>
<dbReference type="GO" id="GO:0008074">
    <property type="term" value="C:guanylate cyclase complex, soluble"/>
    <property type="evidence" value="ECO:0007669"/>
    <property type="project" value="TreeGrafter"/>
</dbReference>
<name>A0AAE0L3H5_9CHLO</name>
<dbReference type="Gene3D" id="3.30.70.1230">
    <property type="entry name" value="Nucleotide cyclase"/>
    <property type="match status" value="1"/>
</dbReference>
<dbReference type="InterPro" id="IPR029787">
    <property type="entry name" value="Nucleotide_cyclase"/>
</dbReference>
<dbReference type="SMART" id="SM00044">
    <property type="entry name" value="CYCc"/>
    <property type="match status" value="1"/>
</dbReference>
<dbReference type="PANTHER" id="PTHR45655">
    <property type="entry name" value="GUANYLATE CYCLASE SOLUBLE SUBUNIT BETA-2"/>
    <property type="match status" value="1"/>
</dbReference>
<gene>
    <name evidence="2" type="ORF">CYMTET_20821</name>
</gene>
<dbReference type="EMBL" id="LGRX02010188">
    <property type="protein sequence ID" value="KAK3270796.1"/>
    <property type="molecule type" value="Genomic_DNA"/>
</dbReference>
<organism evidence="2 3">
    <name type="scientific">Cymbomonas tetramitiformis</name>
    <dbReference type="NCBI Taxonomy" id="36881"/>
    <lineage>
        <taxon>Eukaryota</taxon>
        <taxon>Viridiplantae</taxon>
        <taxon>Chlorophyta</taxon>
        <taxon>Pyramimonadophyceae</taxon>
        <taxon>Pyramimonadales</taxon>
        <taxon>Pyramimonadaceae</taxon>
        <taxon>Cymbomonas</taxon>
    </lineage>
</organism>
<evidence type="ECO:0000313" key="2">
    <source>
        <dbReference type="EMBL" id="KAK3270796.1"/>
    </source>
</evidence>
<sequence length="428" mass="47867">MIGHEIGSLPILTPYRCASLSPLLPTSEEPVCPTTDGFFLKVTDPWIYGGTMSITDLYFFSLAPNIAELPFLPNCCLLIVNALWYSPFSQDRLRFKHVVSPCMLEGSNAEFYGICADGSFSSHTFKLRYPFVHALLVLIMFTYDAYGAESLRRKQFLTNLQASYRELQHETFWGETLTEGAELKMSHAGISHHLPQIAQIVSDIPGFAKLAMTLQPNQVFILITKLFGEFDKAVDDLGLTKLDTFGDTYWAACDLQRPATAKDATRLVALGWRMWRTSSQLLIKNRIGLHCGPAIGGLVRQKLPRYHLFGPHVAMTRQLAKLGSLHHMLASAHFGALMLQDQEFPSELEVSEQNTAAMIPCEQTKWQAAEKAVHSAAQRLQLDDPSTPLTPLYTIRQADTEVVHVTLTSHGNEQNLSVELQYCSAFQE</sequence>
<evidence type="ECO:0000259" key="1">
    <source>
        <dbReference type="PROSITE" id="PS50125"/>
    </source>
</evidence>
<feature type="domain" description="Guanylate cyclase" evidence="1">
    <location>
        <begin position="198"/>
        <end position="320"/>
    </location>
</feature>
<dbReference type="InterPro" id="IPR001054">
    <property type="entry name" value="A/G_cyclase"/>
</dbReference>
<dbReference type="Proteomes" id="UP001190700">
    <property type="component" value="Unassembled WGS sequence"/>
</dbReference>
<comment type="caution">
    <text evidence="2">The sequence shown here is derived from an EMBL/GenBank/DDBJ whole genome shotgun (WGS) entry which is preliminary data.</text>
</comment>
<keyword evidence="3" id="KW-1185">Reference proteome</keyword>
<dbReference type="PROSITE" id="PS50125">
    <property type="entry name" value="GUANYLATE_CYCLASE_2"/>
    <property type="match status" value="1"/>
</dbReference>
<dbReference type="GO" id="GO:0070482">
    <property type="term" value="P:response to oxygen levels"/>
    <property type="evidence" value="ECO:0007669"/>
    <property type="project" value="TreeGrafter"/>
</dbReference>
<protein>
    <recommendedName>
        <fullName evidence="1">Guanylate cyclase domain-containing protein</fullName>
    </recommendedName>
</protein>
<reference evidence="2 3" key="1">
    <citation type="journal article" date="2015" name="Genome Biol. Evol.">
        <title>Comparative Genomics of a Bacterivorous Green Alga Reveals Evolutionary Causalities and Consequences of Phago-Mixotrophic Mode of Nutrition.</title>
        <authorList>
            <person name="Burns J.A."/>
            <person name="Paasch A."/>
            <person name="Narechania A."/>
            <person name="Kim E."/>
        </authorList>
    </citation>
    <scope>NUCLEOTIDE SEQUENCE [LARGE SCALE GENOMIC DNA]</scope>
    <source>
        <strain evidence="2 3">PLY_AMNH</strain>
    </source>
</reference>